<dbReference type="SUPFAM" id="SSF55729">
    <property type="entry name" value="Acyl-CoA N-acyltransferases (Nat)"/>
    <property type="match status" value="1"/>
</dbReference>
<dbReference type="Proteomes" id="UP000472264">
    <property type="component" value="Chromosome 15"/>
</dbReference>
<dbReference type="InterPro" id="IPR010313">
    <property type="entry name" value="Glycine_N-acyltransferase"/>
</dbReference>
<dbReference type="InterPro" id="IPR000182">
    <property type="entry name" value="GNAT_dom"/>
</dbReference>
<dbReference type="InterPro" id="IPR015938">
    <property type="entry name" value="Glycine_N-acyltransferase_N"/>
</dbReference>
<dbReference type="GO" id="GO:0005739">
    <property type="term" value="C:mitochondrion"/>
    <property type="evidence" value="ECO:0007669"/>
    <property type="project" value="InterPro"/>
</dbReference>
<keyword evidence="6" id="KW-1185">Reference proteome</keyword>
<dbReference type="Pfam" id="PF06021">
    <property type="entry name" value="Gly_acyl_tr_N"/>
    <property type="match status" value="1"/>
</dbReference>
<dbReference type="PANTHER" id="PTHR15298">
    <property type="entry name" value="L-COA N-ACYLTRANSFERASE-RELATED"/>
    <property type="match status" value="1"/>
</dbReference>
<dbReference type="Pfam" id="PF08444">
    <property type="entry name" value="Gly_acyl_tr_C"/>
    <property type="match status" value="1"/>
</dbReference>
<evidence type="ECO:0000256" key="2">
    <source>
        <dbReference type="ARBA" id="ARBA00023315"/>
    </source>
</evidence>
<feature type="domain" description="N-acetyltransferase" evidence="4">
    <location>
        <begin position="144"/>
        <end position="273"/>
    </location>
</feature>
<comment type="similarity">
    <text evidence="3">Belongs to the glycine N-acyltransferase family.</text>
</comment>
<keyword evidence="1 3" id="KW-0808">Transferase</keyword>
<evidence type="ECO:0000256" key="3">
    <source>
        <dbReference type="RuleBase" id="RU368002"/>
    </source>
</evidence>
<reference evidence="5" key="1">
    <citation type="submission" date="2021-04" db="EMBL/GenBank/DDBJ databases">
        <authorList>
            <consortium name="Wellcome Sanger Institute Data Sharing"/>
        </authorList>
    </citation>
    <scope>NUCLEOTIDE SEQUENCE [LARGE SCALE GENOMIC DNA]</scope>
</reference>
<dbReference type="AlphaFoldDB" id="A0A665W3D6"/>
<dbReference type="PROSITE" id="PS51186">
    <property type="entry name" value="GNAT"/>
    <property type="match status" value="1"/>
</dbReference>
<evidence type="ECO:0000313" key="5">
    <source>
        <dbReference type="Ensembl" id="ENSENLP00000038242.1"/>
    </source>
</evidence>
<protein>
    <recommendedName>
        <fullName evidence="3">Glycine N-acyltransferase-like protein</fullName>
        <ecNumber evidence="3">2.3.1.-</ecNumber>
    </recommendedName>
</protein>
<dbReference type="PANTHER" id="PTHR15298:SF15">
    <property type="entry name" value="GLYCINE N-ACYLTRANSFERASE-LIKE PROTEIN"/>
    <property type="match status" value="1"/>
</dbReference>
<dbReference type="EC" id="2.3.1.-" evidence="3"/>
<dbReference type="OMA" id="CELRMAC"/>
<evidence type="ECO:0000256" key="1">
    <source>
        <dbReference type="ARBA" id="ARBA00022679"/>
    </source>
</evidence>
<reference evidence="5" key="2">
    <citation type="submission" date="2025-08" db="UniProtKB">
        <authorList>
            <consortium name="Ensembl"/>
        </authorList>
    </citation>
    <scope>IDENTIFICATION</scope>
</reference>
<dbReference type="Ensembl" id="ENSENLT00000039261.1">
    <property type="protein sequence ID" value="ENSENLP00000038242.1"/>
    <property type="gene ID" value="ENSENLG00000016547.1"/>
</dbReference>
<evidence type="ECO:0000259" key="4">
    <source>
        <dbReference type="PROSITE" id="PS51186"/>
    </source>
</evidence>
<organism evidence="5 6">
    <name type="scientific">Echeneis naucrates</name>
    <name type="common">Live sharksucker</name>
    <dbReference type="NCBI Taxonomy" id="173247"/>
    <lineage>
        <taxon>Eukaryota</taxon>
        <taxon>Metazoa</taxon>
        <taxon>Chordata</taxon>
        <taxon>Craniata</taxon>
        <taxon>Vertebrata</taxon>
        <taxon>Euteleostomi</taxon>
        <taxon>Actinopterygii</taxon>
        <taxon>Neopterygii</taxon>
        <taxon>Teleostei</taxon>
        <taxon>Neoteleostei</taxon>
        <taxon>Acanthomorphata</taxon>
        <taxon>Carangaria</taxon>
        <taxon>Carangiformes</taxon>
        <taxon>Echeneidae</taxon>
        <taxon>Echeneis</taxon>
    </lineage>
</organism>
<reference evidence="5" key="3">
    <citation type="submission" date="2025-09" db="UniProtKB">
        <authorList>
            <consortium name="Ensembl"/>
        </authorList>
    </citation>
    <scope>IDENTIFICATION</scope>
</reference>
<sequence length="273" mass="31508">MCCTSEITHQTVRWIMMKLFGSFLQVYGTLVLNKRVRADPVKFIVDKWPEFRVFICKPQCLQVTGQITVKDYVYYIDTDIFTTDPAALKEIVENSSVIDWTKFILFMQLYLNSSVRQNSYYRFYYCVIETGCCSFLLFSISSGISLGSLDESHVDLVAQTWKFGKGGAAKNMIRNMVVNFPSCCVLDADGKPVSWILTYSRCEMGMLHTLPEHRLKGYAKVVTVTLARRLHAEGYPVYCFIEEGHEINIRVLKELGFTEVPSYRVTWFKFNDL</sequence>
<dbReference type="InterPro" id="IPR016181">
    <property type="entry name" value="Acyl_CoA_acyltransferase"/>
</dbReference>
<name>A0A665W3D6_ECHNA</name>
<dbReference type="Gene3D" id="3.40.630.30">
    <property type="match status" value="1"/>
</dbReference>
<dbReference type="GO" id="GO:0047961">
    <property type="term" value="F:glycine N-acyltransferase activity"/>
    <property type="evidence" value="ECO:0007669"/>
    <property type="project" value="InterPro"/>
</dbReference>
<accession>A0A665W3D6</accession>
<proteinExistence type="inferred from homology"/>
<evidence type="ECO:0000313" key="6">
    <source>
        <dbReference type="Proteomes" id="UP000472264"/>
    </source>
</evidence>
<keyword evidence="2 3" id="KW-0012">Acyltransferase</keyword>
<dbReference type="InParanoid" id="A0A665W3D6"/>
<dbReference type="InterPro" id="IPR013652">
    <property type="entry name" value="Glycine_N-acyltransferase_C"/>
</dbReference>